<dbReference type="Gene3D" id="3.40.50.850">
    <property type="entry name" value="Isochorismatase-like"/>
    <property type="match status" value="1"/>
</dbReference>
<dbReference type="Pfam" id="PF00857">
    <property type="entry name" value="Isochorismatase"/>
    <property type="match status" value="1"/>
</dbReference>
<organism evidence="4 5">
    <name type="scientific">Streptococcus oralis</name>
    <dbReference type="NCBI Taxonomy" id="1303"/>
    <lineage>
        <taxon>Bacteria</taxon>
        <taxon>Bacillati</taxon>
        <taxon>Bacillota</taxon>
        <taxon>Bacilli</taxon>
        <taxon>Lactobacillales</taxon>
        <taxon>Streptococcaceae</taxon>
        <taxon>Streptococcus</taxon>
    </lineage>
</organism>
<protein>
    <submittedName>
        <fullName evidence="4">Isochorismatase</fullName>
        <ecNumber evidence="4">3.3.2.1</ecNumber>
    </submittedName>
</protein>
<proteinExistence type="inferred from homology"/>
<dbReference type="RefSeq" id="WP_061407669.1">
    <property type="nucleotide sequence ID" value="NZ_KQ970759.1"/>
</dbReference>
<name>A0A139QSI8_STROR</name>
<dbReference type="PATRIC" id="fig|1303.84.peg.833"/>
<dbReference type="EC" id="3.3.2.1" evidence="4"/>
<sequence>MTQTTLLIIDMQQAFEKDAWGERNNPHAEEKALQVLQFFRKHKLPICHIQHVSSNPCSLFYTKQGQAFKNRFEPIAGEIIFQKTVNSAFIGTGLEQYLHEQKVSQLVIVGLTLPHCISTTTRMASNLGFKVTLLADATASFSLPDRNGQLVHPDIIHNVNLISLQNEFAQILDTDKFLTYSQNNPLTLPRV</sequence>
<feature type="domain" description="Isochorismatase-like" evidence="3">
    <location>
        <begin position="4"/>
        <end position="145"/>
    </location>
</feature>
<keyword evidence="2 4" id="KW-0378">Hydrolase</keyword>
<dbReference type="CDD" id="cd01014">
    <property type="entry name" value="nicotinamidase_related"/>
    <property type="match status" value="1"/>
</dbReference>
<accession>A0A139QSI8</accession>
<dbReference type="OrthoDB" id="257098at2"/>
<gene>
    <name evidence="4" type="ORF">SORDD24_00757</name>
</gene>
<evidence type="ECO:0000256" key="2">
    <source>
        <dbReference type="ARBA" id="ARBA00022801"/>
    </source>
</evidence>
<dbReference type="PANTHER" id="PTHR43540">
    <property type="entry name" value="PEROXYUREIDOACRYLATE/UREIDOACRYLATE AMIDOHYDROLASE-RELATED"/>
    <property type="match status" value="1"/>
</dbReference>
<dbReference type="InterPro" id="IPR000868">
    <property type="entry name" value="Isochorismatase-like_dom"/>
</dbReference>
<dbReference type="PANTHER" id="PTHR43540:SF1">
    <property type="entry name" value="ISOCHORISMATASE HYDROLASE"/>
    <property type="match status" value="1"/>
</dbReference>
<dbReference type="EMBL" id="LQZB01000083">
    <property type="protein sequence ID" value="KXU05311.1"/>
    <property type="molecule type" value="Genomic_DNA"/>
</dbReference>
<comment type="similarity">
    <text evidence="1">Belongs to the isochorismatase family.</text>
</comment>
<dbReference type="Proteomes" id="UP000070353">
    <property type="component" value="Unassembled WGS sequence"/>
</dbReference>
<dbReference type="GO" id="GO:0008908">
    <property type="term" value="F:isochorismatase activity"/>
    <property type="evidence" value="ECO:0007669"/>
    <property type="project" value="UniProtKB-EC"/>
</dbReference>
<evidence type="ECO:0000256" key="1">
    <source>
        <dbReference type="ARBA" id="ARBA00006336"/>
    </source>
</evidence>
<reference evidence="4 5" key="1">
    <citation type="submission" date="2016-01" db="EMBL/GenBank/DDBJ databases">
        <title>Highly variable Streptococcus oralis are common among viridans streptococci isolated from primates.</title>
        <authorList>
            <person name="Denapaite D."/>
            <person name="Rieger M."/>
            <person name="Koendgen S."/>
            <person name="Brueckner R."/>
            <person name="Ochigava I."/>
            <person name="Kappeler P."/>
            <person name="Maetz-Rensing K."/>
            <person name="Leendertz F."/>
            <person name="Hakenbeck R."/>
        </authorList>
    </citation>
    <scope>NUCLEOTIDE SEQUENCE [LARGE SCALE GENOMIC DNA]</scope>
    <source>
        <strain evidence="4 5">DD24</strain>
    </source>
</reference>
<dbReference type="InterPro" id="IPR050272">
    <property type="entry name" value="Isochorismatase-like_hydrls"/>
</dbReference>
<comment type="caution">
    <text evidence="4">The sequence shown here is derived from an EMBL/GenBank/DDBJ whole genome shotgun (WGS) entry which is preliminary data.</text>
</comment>
<evidence type="ECO:0000259" key="3">
    <source>
        <dbReference type="Pfam" id="PF00857"/>
    </source>
</evidence>
<evidence type="ECO:0000313" key="4">
    <source>
        <dbReference type="EMBL" id="KXU05311.1"/>
    </source>
</evidence>
<dbReference type="SUPFAM" id="SSF52499">
    <property type="entry name" value="Isochorismatase-like hydrolases"/>
    <property type="match status" value="1"/>
</dbReference>
<evidence type="ECO:0000313" key="5">
    <source>
        <dbReference type="Proteomes" id="UP000070353"/>
    </source>
</evidence>
<dbReference type="AlphaFoldDB" id="A0A139QSI8"/>
<dbReference type="InterPro" id="IPR036380">
    <property type="entry name" value="Isochorismatase-like_sf"/>
</dbReference>